<gene>
    <name evidence="1" type="ORF">ColLi_02149</name>
</gene>
<dbReference type="AlphaFoldDB" id="A0AA37GF74"/>
<dbReference type="EMBL" id="BPPX01000004">
    <property type="protein sequence ID" value="GJC79311.1"/>
    <property type="molecule type" value="Genomic_DNA"/>
</dbReference>
<keyword evidence="2" id="KW-1185">Reference proteome</keyword>
<sequence>MTNNSAVSSVLGSGLGLWDFESPVVIPSHPKVDEAHARQILDRPSVRDLKRHAGASPLEVGKRQAIGAASIVVEMLRLRAKRKKKDTAREFHG</sequence>
<name>A0AA37GF74_9PEZI</name>
<evidence type="ECO:0000313" key="1">
    <source>
        <dbReference type="EMBL" id="GJC79311.1"/>
    </source>
</evidence>
<accession>A0AA37GF74</accession>
<dbReference type="Proteomes" id="UP001055172">
    <property type="component" value="Unassembled WGS sequence"/>
</dbReference>
<reference evidence="1 2" key="1">
    <citation type="submission" date="2021-07" db="EMBL/GenBank/DDBJ databases">
        <title>Genome data of Colletotrichum spaethianum.</title>
        <authorList>
            <person name="Utami Y.D."/>
            <person name="Hiruma K."/>
        </authorList>
    </citation>
    <scope>NUCLEOTIDE SEQUENCE [LARGE SCALE GENOMIC DNA]</scope>
    <source>
        <strain evidence="1 2">MAFF 242679</strain>
    </source>
</reference>
<comment type="caution">
    <text evidence="1">The sequence shown here is derived from an EMBL/GenBank/DDBJ whole genome shotgun (WGS) entry which is preliminary data.</text>
</comment>
<protein>
    <submittedName>
        <fullName evidence="1">Uncharacterized protein</fullName>
    </submittedName>
</protein>
<evidence type="ECO:0000313" key="2">
    <source>
        <dbReference type="Proteomes" id="UP001055172"/>
    </source>
</evidence>
<proteinExistence type="predicted"/>
<organism evidence="1 2">
    <name type="scientific">Colletotrichum liriopes</name>
    <dbReference type="NCBI Taxonomy" id="708192"/>
    <lineage>
        <taxon>Eukaryota</taxon>
        <taxon>Fungi</taxon>
        <taxon>Dikarya</taxon>
        <taxon>Ascomycota</taxon>
        <taxon>Pezizomycotina</taxon>
        <taxon>Sordariomycetes</taxon>
        <taxon>Hypocreomycetidae</taxon>
        <taxon>Glomerellales</taxon>
        <taxon>Glomerellaceae</taxon>
        <taxon>Colletotrichum</taxon>
        <taxon>Colletotrichum spaethianum species complex</taxon>
    </lineage>
</organism>